<dbReference type="GO" id="GO:0004368">
    <property type="term" value="F:glycerol-3-phosphate dehydrogenase (quinone) activity"/>
    <property type="evidence" value="ECO:0007669"/>
    <property type="project" value="UniProtKB-EC"/>
</dbReference>
<dbReference type="InterPro" id="IPR041854">
    <property type="entry name" value="BFD-like_2Fe2S-bd_dom_sf"/>
</dbReference>
<name>M5DZR5_9FIRM</name>
<feature type="region of interest" description="Disordered" evidence="2">
    <location>
        <begin position="330"/>
        <end position="350"/>
    </location>
</feature>
<feature type="coiled-coil region" evidence="1">
    <location>
        <begin position="8"/>
        <end position="35"/>
    </location>
</feature>
<feature type="domain" description="FAD dependent oxidoreductase" evidence="3">
    <location>
        <begin position="90"/>
        <end position="439"/>
    </location>
</feature>
<accession>M5DZR5</accession>
<dbReference type="eggNOG" id="COG1251">
    <property type="taxonomic scope" value="Bacteria"/>
</dbReference>
<dbReference type="PANTHER" id="PTHR42720:SF1">
    <property type="entry name" value="GLYCEROL 3-PHOSPHATE OXIDASE"/>
    <property type="match status" value="1"/>
</dbReference>
<dbReference type="AlphaFoldDB" id="M5DZR5"/>
<dbReference type="Gene3D" id="3.50.50.60">
    <property type="entry name" value="FAD/NAD(P)-binding domain"/>
    <property type="match status" value="1"/>
</dbReference>
<dbReference type="EC" id="1.1.5.3" evidence="5"/>
<dbReference type="Gene3D" id="3.30.9.10">
    <property type="entry name" value="D-Amino Acid Oxidase, subunit A, domain 2"/>
    <property type="match status" value="1"/>
</dbReference>
<dbReference type="CDD" id="cd19946">
    <property type="entry name" value="GlpA-like_Fer2_BFD-like"/>
    <property type="match status" value="1"/>
</dbReference>
<evidence type="ECO:0000259" key="3">
    <source>
        <dbReference type="Pfam" id="PF01266"/>
    </source>
</evidence>
<dbReference type="OrthoDB" id="9801699at2"/>
<evidence type="ECO:0000259" key="4">
    <source>
        <dbReference type="Pfam" id="PF04324"/>
    </source>
</evidence>
<dbReference type="InterPro" id="IPR052745">
    <property type="entry name" value="G3P_Oxidase/Oxidoreductase"/>
</dbReference>
<keyword evidence="6" id="KW-1185">Reference proteome</keyword>
<dbReference type="Pfam" id="PF01266">
    <property type="entry name" value="DAO"/>
    <property type="match status" value="1"/>
</dbReference>
<dbReference type="InterPro" id="IPR007419">
    <property type="entry name" value="BFD-like_2Fe2S-bd_dom"/>
</dbReference>
<dbReference type="Pfam" id="PF04324">
    <property type="entry name" value="Fer2_BFD"/>
    <property type="match status" value="1"/>
</dbReference>
<feature type="domain" description="BFD-like [2Fe-2S]-binding" evidence="4">
    <location>
        <begin position="493"/>
        <end position="547"/>
    </location>
</feature>
<keyword evidence="1" id="KW-0175">Coiled coil</keyword>
<evidence type="ECO:0000313" key="6">
    <source>
        <dbReference type="Proteomes" id="UP000012063"/>
    </source>
</evidence>
<evidence type="ECO:0000256" key="1">
    <source>
        <dbReference type="SAM" id="Coils"/>
    </source>
</evidence>
<dbReference type="FunCoup" id="M5DZR5">
    <property type="interactions" value="228"/>
</dbReference>
<dbReference type="STRING" id="1293054.HSACCH_00844"/>
<dbReference type="InParanoid" id="M5DZR5"/>
<dbReference type="RefSeq" id="WP_005488100.1">
    <property type="nucleotide sequence ID" value="NZ_CAUI01000005.1"/>
</dbReference>
<dbReference type="Proteomes" id="UP000012063">
    <property type="component" value="Unassembled WGS sequence"/>
</dbReference>
<dbReference type="InterPro" id="IPR006076">
    <property type="entry name" value="FAD-dep_OxRdtase"/>
</dbReference>
<gene>
    <name evidence="5" type="ORF">HSACCH_00844</name>
</gene>
<dbReference type="eggNOG" id="COG0579">
    <property type="taxonomic scope" value="Bacteria"/>
</dbReference>
<keyword evidence="5" id="KW-0560">Oxidoreductase</keyword>
<reference evidence="6" key="1">
    <citation type="journal article" date="2013" name="Genome Announc.">
        <title>Genome Sequence of Halanaerobium saccharolyticum subsp. saccharolyticum Strain DSM 6643T, a Halophilic Hydrogen-Producing Bacterium.</title>
        <authorList>
            <person name="Kivisto A."/>
            <person name="Larjo A."/>
            <person name="Ciranna A."/>
            <person name="Santala V."/>
            <person name="Roos C."/>
            <person name="Karp M."/>
        </authorList>
    </citation>
    <scope>NUCLEOTIDE SEQUENCE [LARGE SCALE GENOMIC DNA]</scope>
    <source>
        <strain evidence="6">DSM 6643</strain>
    </source>
</reference>
<organism evidence="5 6">
    <name type="scientific">Halanaerobium saccharolyticum subsp. saccharolyticum DSM 6643</name>
    <dbReference type="NCBI Taxonomy" id="1293054"/>
    <lineage>
        <taxon>Bacteria</taxon>
        <taxon>Bacillati</taxon>
        <taxon>Bacillota</taxon>
        <taxon>Clostridia</taxon>
        <taxon>Halanaerobiales</taxon>
        <taxon>Halanaerobiaceae</taxon>
        <taxon>Halanaerobium</taxon>
    </lineage>
</organism>
<evidence type="ECO:0000313" key="5">
    <source>
        <dbReference type="EMBL" id="CCU78705.1"/>
    </source>
</evidence>
<dbReference type="SUPFAM" id="SSF51905">
    <property type="entry name" value="FAD/NAD(P)-binding domain"/>
    <property type="match status" value="1"/>
</dbReference>
<dbReference type="InterPro" id="IPR036188">
    <property type="entry name" value="FAD/NAD-bd_sf"/>
</dbReference>
<dbReference type="Gene3D" id="1.10.10.1100">
    <property type="entry name" value="BFD-like [2Fe-2S]-binding domain"/>
    <property type="match status" value="1"/>
</dbReference>
<evidence type="ECO:0000256" key="2">
    <source>
        <dbReference type="SAM" id="MobiDB-lite"/>
    </source>
</evidence>
<comment type="caution">
    <text evidence="5">The sequence shown here is derived from an EMBL/GenBank/DDBJ whole genome shotgun (WGS) entry which is preliminary data.</text>
</comment>
<protein>
    <submittedName>
        <fullName evidence="5">Glycerol-3-phosphate dehydrogenase</fullName>
        <ecNumber evidence="5">1.1.5.3</ecNumber>
    </submittedName>
</protein>
<dbReference type="PANTHER" id="PTHR42720">
    <property type="entry name" value="GLYCEROL-3-PHOSPHATE DEHYDROGENASE"/>
    <property type="match status" value="1"/>
</dbReference>
<sequence>MIAHLKKLIKENEKLNRYDINIEELENNVIKLNGKVDSWGDVVDFGHLAASLDQVKGVINELYTAESIKKNMEKKVKINLEKDKIIKKTDVLIVGAGITGSAIARELAKYDLDITVIEKNSDIAEGTTKANNGMVHSGYAATPGSLKAELNVKGNAKYDKWSKELKFDFDRTGSFVVGFDEDDSAHIQEYYEKGEKNGVPGIEILTGDKAREIEENLSEDVKSALWTPSAGYVAPYEVAIALAENAVENGVEILLDTELIAVDNAADKINIAYTNQGRIECSYLINAAGVYADQVAEMAGDRQFTIHPRRGTLIIFDKEKAKVLKSAVGTTPSKHTKGGVAQRTPEGNPLWGPTAVEVADKTNTAVSQEDLDTIINKFTTIVGGIDKKDMITSFSGVRAANYKEDFVIEASEKIKGLIQAAAIQSPGLASSPAIAEKIVNILLNEEKKLKLLGRKIKKKNNFQAERVVNKPFHQCSNHEKEKLLAEDPAYGHVICRCENVTEAEIVSAIHGKIPARTVDAIKRRTRAGMGRCQAGFCGPRVVKILARELGIDSEKITKKGEGSNIVNYRIKELLFD</sequence>
<dbReference type="EMBL" id="CAUI01000005">
    <property type="protein sequence ID" value="CCU78705.1"/>
    <property type="molecule type" value="Genomic_DNA"/>
</dbReference>
<proteinExistence type="predicted"/>